<dbReference type="Proteomes" id="UP000039865">
    <property type="component" value="Unassembled WGS sequence"/>
</dbReference>
<sequence>MESQNSALGLVIISKLYQENKINDEEREKLKDMVFNDDATLMSIFDVVDEESELKEAVLKYVQLGAVDDFKEQNEPTQADIDFLNQASSPTDSALDMKKRKRLNQMAAQEEKAKKQKESGKGGEVLGINDCDVGASPQMNRSSLLGNRQKGYMSPLQGVSARQLQQNNQ</sequence>
<evidence type="ECO:0000313" key="3">
    <source>
        <dbReference type="Proteomes" id="UP000039865"/>
    </source>
</evidence>
<gene>
    <name evidence="2" type="primary">Contig5394.g5770</name>
    <name evidence="2" type="ORF">STYLEM_16023</name>
</gene>
<dbReference type="OrthoDB" id="10609244at2759"/>
<dbReference type="EMBL" id="CCKQ01015114">
    <property type="protein sequence ID" value="CDW86923.1"/>
    <property type="molecule type" value="Genomic_DNA"/>
</dbReference>
<accession>A0A078B1A3</accession>
<name>A0A078B1A3_STYLE</name>
<reference evidence="2 3" key="1">
    <citation type="submission" date="2014-06" db="EMBL/GenBank/DDBJ databases">
        <authorList>
            <person name="Swart Estienne"/>
        </authorList>
    </citation>
    <scope>NUCLEOTIDE SEQUENCE [LARGE SCALE GENOMIC DNA]</scope>
    <source>
        <strain evidence="2 3">130c</strain>
    </source>
</reference>
<feature type="region of interest" description="Disordered" evidence="1">
    <location>
        <begin position="85"/>
        <end position="169"/>
    </location>
</feature>
<organism evidence="2 3">
    <name type="scientific">Stylonychia lemnae</name>
    <name type="common">Ciliate</name>
    <dbReference type="NCBI Taxonomy" id="5949"/>
    <lineage>
        <taxon>Eukaryota</taxon>
        <taxon>Sar</taxon>
        <taxon>Alveolata</taxon>
        <taxon>Ciliophora</taxon>
        <taxon>Intramacronucleata</taxon>
        <taxon>Spirotrichea</taxon>
        <taxon>Stichotrichia</taxon>
        <taxon>Sporadotrichida</taxon>
        <taxon>Oxytrichidae</taxon>
        <taxon>Stylonychinae</taxon>
        <taxon>Stylonychia</taxon>
    </lineage>
</organism>
<feature type="compositionally biased region" description="Polar residues" evidence="1">
    <location>
        <begin position="160"/>
        <end position="169"/>
    </location>
</feature>
<keyword evidence="3" id="KW-1185">Reference proteome</keyword>
<feature type="compositionally biased region" description="Polar residues" evidence="1">
    <location>
        <begin position="137"/>
        <end position="146"/>
    </location>
</feature>
<proteinExistence type="predicted"/>
<evidence type="ECO:0000313" key="2">
    <source>
        <dbReference type="EMBL" id="CDW86923.1"/>
    </source>
</evidence>
<evidence type="ECO:0000256" key="1">
    <source>
        <dbReference type="SAM" id="MobiDB-lite"/>
    </source>
</evidence>
<dbReference type="InParanoid" id="A0A078B1A3"/>
<protein>
    <submittedName>
        <fullName evidence="2">Uncharacterized protein</fullName>
    </submittedName>
</protein>
<dbReference type="AlphaFoldDB" id="A0A078B1A3"/>
<feature type="compositionally biased region" description="Basic and acidic residues" evidence="1">
    <location>
        <begin position="109"/>
        <end position="121"/>
    </location>
</feature>